<evidence type="ECO:0000313" key="1">
    <source>
        <dbReference type="EMBL" id="KAH7690237.1"/>
    </source>
</evidence>
<evidence type="ECO:0000313" key="2">
    <source>
        <dbReference type="Proteomes" id="UP000827976"/>
    </source>
</evidence>
<accession>A0ACB7WPH8</accession>
<organism evidence="1 2">
    <name type="scientific">Dioscorea alata</name>
    <name type="common">Purple yam</name>
    <dbReference type="NCBI Taxonomy" id="55571"/>
    <lineage>
        <taxon>Eukaryota</taxon>
        <taxon>Viridiplantae</taxon>
        <taxon>Streptophyta</taxon>
        <taxon>Embryophyta</taxon>
        <taxon>Tracheophyta</taxon>
        <taxon>Spermatophyta</taxon>
        <taxon>Magnoliopsida</taxon>
        <taxon>Liliopsida</taxon>
        <taxon>Dioscoreales</taxon>
        <taxon>Dioscoreaceae</taxon>
        <taxon>Dioscorea</taxon>
    </lineage>
</organism>
<comment type="caution">
    <text evidence="1">The sequence shown here is derived from an EMBL/GenBank/DDBJ whole genome shotgun (WGS) entry which is preliminary data.</text>
</comment>
<gene>
    <name evidence="1" type="ORF">IHE45_02G033900</name>
</gene>
<dbReference type="EMBL" id="CM037012">
    <property type="protein sequence ID" value="KAH7690237.1"/>
    <property type="molecule type" value="Genomic_DNA"/>
</dbReference>
<reference evidence="2" key="1">
    <citation type="journal article" date="2022" name="Nat. Commun.">
        <title>Chromosome evolution and the genetic basis of agronomically important traits in greater yam.</title>
        <authorList>
            <person name="Bredeson J.V."/>
            <person name="Lyons J.B."/>
            <person name="Oniyinde I.O."/>
            <person name="Okereke N.R."/>
            <person name="Kolade O."/>
            <person name="Nnabue I."/>
            <person name="Nwadili C.O."/>
            <person name="Hribova E."/>
            <person name="Parker M."/>
            <person name="Nwogha J."/>
            <person name="Shu S."/>
            <person name="Carlson J."/>
            <person name="Kariba R."/>
            <person name="Muthemba S."/>
            <person name="Knop K."/>
            <person name="Barton G.J."/>
            <person name="Sherwood A.V."/>
            <person name="Lopez-Montes A."/>
            <person name="Asiedu R."/>
            <person name="Jamnadass R."/>
            <person name="Muchugi A."/>
            <person name="Goodstein D."/>
            <person name="Egesi C.N."/>
            <person name="Featherston J."/>
            <person name="Asfaw A."/>
            <person name="Simpson G.G."/>
            <person name="Dolezel J."/>
            <person name="Hendre P.S."/>
            <person name="Van Deynze A."/>
            <person name="Kumar P.L."/>
            <person name="Obidiegwu J.E."/>
            <person name="Bhattacharjee R."/>
            <person name="Rokhsar D.S."/>
        </authorList>
    </citation>
    <scope>NUCLEOTIDE SEQUENCE [LARGE SCALE GENOMIC DNA]</scope>
    <source>
        <strain evidence="2">cv. TDa95/00328</strain>
    </source>
</reference>
<sequence length="1000" mass="114726">MEIASGLLSSACQLAWGPVCQQLNYIRKLRENEETMQSEWRTLSSRKDDICKNLDTGHARYGKKPKAEVTDWLKKVEKIEEKLDSLGSGSANHMCCKGFCPNYYSHLKRSKKTVGILREVKDLQEKGKPFAERENLFIDSLPETSSSLPATTLHGTSAERKKEEILQCIMDPEVGKIGVYGMGGVGKTTIMRQIYNQLKEEKDDFDIVMWVTVSSVFELAKVQETIAEQLGCPLSSDETSRAMELSQALRRRRRNFLIILDDIWDVVSLQTVGIPEDGNGSKVVWTTRFMDICNNMESQKEIKIEGLTDEEAWSLFKDKVGGEDIISLEIKPIAEQVARECGGLPLALITVGCALRKEKQLPVWRNALHELKTSSTDQIKGMTKYVFGSLKFSYDRLSSDTMRACFLYCALYPEDYPILVDELIEYWMAEGLIDEEGSIQTEKDKGHAYLKELKDACMIQSDRDGDKYVRMHDLIRDLAINITREQFMVKAGLWLKESPKEEEWVESLERVSFIWNNIEAFRGQPNCPGLSTLLLCDSSREPVTFSDTFFKHMHNLKVLDLSLTGIRSLPDSLFDLVNLHALILMGCHKLECLPSLAKLHKLRQLKLKNLYSLKELPHGLENLVKLRHLDISCKDRDGEWGEDRDREWGSFPSGVLLKMPRLEILFMDDRRWSLSYGGNAISEDSSTIGEIIRLKKLIEFSTDFADVLAFNSFVNKARESELLRNLDFFRFTLSCKCEGHNVENERMDEVILPVTANTLEISHCNFIRLSDSFATDDLRYCQISTCKEMKWIGKDGEIVFPSLETLHLLFLDRFEGLCKEKTHEGTLKNLRKLHIYSCQKLKYLIPYDFLVNNLQNLEEILIENCYEMEDIISVEASATMASLPKFKKLTLSELPALTSIYQGKLVCDSLCKIEIENCPKLKNLPFLRNNVPFVGMGFEVSDKWLWEAVEWADVKELFQPSVAVLDEFTRLMMSYVSERPMRCHSRIMIGKLHPHQLQYC</sequence>
<name>A0ACB7WPH8_DIOAL</name>
<dbReference type="Proteomes" id="UP000827976">
    <property type="component" value="Chromosome 2"/>
</dbReference>
<proteinExistence type="predicted"/>
<protein>
    <submittedName>
        <fullName evidence="1">Disease resistance protein RPS2 protein</fullName>
    </submittedName>
</protein>
<keyword evidence="2" id="KW-1185">Reference proteome</keyword>